<evidence type="ECO:0000256" key="7">
    <source>
        <dbReference type="PIRNR" id="PIRNR036427"/>
    </source>
</evidence>
<comment type="pathway">
    <text evidence="1">Cofactor biosynthesis; adenosylcobalamin biosynthesis.</text>
</comment>
<reference evidence="9" key="1">
    <citation type="journal article" date="2020" name="Appl. Environ. Microbiol.">
        <title>Medium-Chain Fatty Acid Synthesis by 'Candidatus Weimeria bifida' gen. nov., sp. nov., and 'Candidatus Pseudoramibacter fermentans' sp. nov.</title>
        <authorList>
            <person name="Scarborough M.J."/>
            <person name="Myers K.S."/>
            <person name="Donohue T.J."/>
            <person name="Noguera D.R."/>
        </authorList>
    </citation>
    <scope>NUCLEOTIDE SEQUENCE</scope>
    <source>
        <strain evidence="9">EUB1.1</strain>
    </source>
</reference>
<protein>
    <submittedName>
        <fullName evidence="9">Precorrin-2 C(20)-methyltransferase</fullName>
        <ecNumber evidence="9">2.1.1.130</ecNumber>
    </submittedName>
</protein>
<keyword evidence="6" id="KW-0949">S-adenosyl-L-methionine</keyword>
<dbReference type="Proteomes" id="UP000473648">
    <property type="component" value="Unassembled WGS sequence"/>
</dbReference>
<dbReference type="UniPathway" id="UPA00148"/>
<dbReference type="AlphaFoldDB" id="A0A6L5GT43"/>
<dbReference type="Pfam" id="PF00590">
    <property type="entry name" value="TP_methylase"/>
    <property type="match status" value="1"/>
</dbReference>
<proteinExistence type="inferred from homology"/>
<accession>A0A6L5GT43</accession>
<evidence type="ECO:0000256" key="6">
    <source>
        <dbReference type="ARBA" id="ARBA00022691"/>
    </source>
</evidence>
<dbReference type="NCBIfam" id="TIGR01467">
    <property type="entry name" value="cobI_cbiL"/>
    <property type="match status" value="1"/>
</dbReference>
<dbReference type="CDD" id="cd11645">
    <property type="entry name" value="Precorrin_2_C20_MT"/>
    <property type="match status" value="1"/>
</dbReference>
<evidence type="ECO:0000313" key="10">
    <source>
        <dbReference type="Proteomes" id="UP000473648"/>
    </source>
</evidence>
<dbReference type="PANTHER" id="PTHR43467:SF2">
    <property type="entry name" value="COBALT-PRECORRIN-2 C(20)-METHYLTRANSFERASE"/>
    <property type="match status" value="1"/>
</dbReference>
<evidence type="ECO:0000256" key="2">
    <source>
        <dbReference type="ARBA" id="ARBA00005879"/>
    </source>
</evidence>
<comment type="caution">
    <text evidence="9">The sequence shown here is derived from an EMBL/GenBank/DDBJ whole genome shotgun (WGS) entry which is preliminary data.</text>
</comment>
<keyword evidence="10" id="KW-1185">Reference proteome</keyword>
<evidence type="ECO:0000256" key="3">
    <source>
        <dbReference type="ARBA" id="ARBA00022573"/>
    </source>
</evidence>
<sequence length="239" mass="26307">MEQQKKGKLYGIGVGPGDPELLTVKAVRAIESADVIISPTKKMGKPSIALQIAKPYIKPETKLVVMDFPMLSLSAERETLEKQWGENADQIQSMLNWGQNAVFLTLGDPMVYSTYSYVMEFLIDRGMAVETISGVPSFCSLAAHLNLPLTQGEESLGVVGMTQTEEEVDAVLDAHQNIVVMKVSANAKGLAKALRERHLEDHFVMISNIGMDSERVTRDIADLEKKVPYLSTVLIKKAK</sequence>
<comment type="similarity">
    <text evidence="2 7">Belongs to the precorrin methyltransferase family.</text>
</comment>
<dbReference type="InterPro" id="IPR014776">
    <property type="entry name" value="4pyrrole_Mease_sub2"/>
</dbReference>
<evidence type="ECO:0000256" key="5">
    <source>
        <dbReference type="ARBA" id="ARBA00022679"/>
    </source>
</evidence>
<dbReference type="SUPFAM" id="SSF53790">
    <property type="entry name" value="Tetrapyrrole methylase"/>
    <property type="match status" value="1"/>
</dbReference>
<keyword evidence="4 9" id="KW-0489">Methyltransferase</keyword>
<keyword evidence="3" id="KW-0169">Cobalamin biosynthesis</keyword>
<organism evidence="9 10">
    <name type="scientific">Candidatus Pseudoramibacter fermentans</name>
    <dbReference type="NCBI Taxonomy" id="2594427"/>
    <lineage>
        <taxon>Bacteria</taxon>
        <taxon>Bacillati</taxon>
        <taxon>Bacillota</taxon>
        <taxon>Clostridia</taxon>
        <taxon>Eubacteriales</taxon>
        <taxon>Eubacteriaceae</taxon>
        <taxon>Pseudoramibacter</taxon>
    </lineage>
</organism>
<feature type="domain" description="Tetrapyrrole methylase" evidence="8">
    <location>
        <begin position="8"/>
        <end position="218"/>
    </location>
</feature>
<dbReference type="GO" id="GO:0009236">
    <property type="term" value="P:cobalamin biosynthetic process"/>
    <property type="evidence" value="ECO:0007669"/>
    <property type="project" value="UniProtKB-UniRule"/>
</dbReference>
<dbReference type="EC" id="2.1.1.130" evidence="9"/>
<dbReference type="PANTHER" id="PTHR43467">
    <property type="entry name" value="COBALT-PRECORRIN-2 C(20)-METHYLTRANSFERASE"/>
    <property type="match status" value="1"/>
</dbReference>
<dbReference type="Gene3D" id="3.30.950.10">
    <property type="entry name" value="Methyltransferase, Cobalt-precorrin-4 Transmethylase, Domain 2"/>
    <property type="match status" value="1"/>
</dbReference>
<dbReference type="InterPro" id="IPR035996">
    <property type="entry name" value="4pyrrol_Methylase_sf"/>
</dbReference>
<dbReference type="EMBL" id="VOGB01000005">
    <property type="protein sequence ID" value="MQM73441.1"/>
    <property type="molecule type" value="Genomic_DNA"/>
</dbReference>
<dbReference type="Gene3D" id="3.40.1010.10">
    <property type="entry name" value="Cobalt-precorrin-4 Transmethylase, Domain 1"/>
    <property type="match status" value="1"/>
</dbReference>
<keyword evidence="5 9" id="KW-0808">Transferase</keyword>
<gene>
    <name evidence="9" type="primary">cobI</name>
    <name evidence="9" type="ORF">FRC53_08535</name>
</gene>
<dbReference type="InterPro" id="IPR012382">
    <property type="entry name" value="CobI/CbiL"/>
</dbReference>
<evidence type="ECO:0000313" key="9">
    <source>
        <dbReference type="EMBL" id="MQM73441.1"/>
    </source>
</evidence>
<name>A0A6L5GT43_9FIRM</name>
<evidence type="ECO:0000259" key="8">
    <source>
        <dbReference type="Pfam" id="PF00590"/>
    </source>
</evidence>
<dbReference type="GO" id="GO:0032259">
    <property type="term" value="P:methylation"/>
    <property type="evidence" value="ECO:0007669"/>
    <property type="project" value="UniProtKB-KW"/>
</dbReference>
<dbReference type="PIRSF" id="PIRSF036427">
    <property type="entry name" value="Precrrn-2_mtase"/>
    <property type="match status" value="1"/>
</dbReference>
<dbReference type="GO" id="GO:0030788">
    <property type="term" value="F:precorrin-2 C20-methyltransferase activity"/>
    <property type="evidence" value="ECO:0007669"/>
    <property type="project" value="UniProtKB-EC"/>
</dbReference>
<evidence type="ECO:0000256" key="4">
    <source>
        <dbReference type="ARBA" id="ARBA00022603"/>
    </source>
</evidence>
<dbReference type="InterPro" id="IPR006364">
    <property type="entry name" value="CobI/CbiL/CobIJ_dom"/>
</dbReference>
<dbReference type="InterPro" id="IPR000878">
    <property type="entry name" value="4pyrrol_Mease"/>
</dbReference>
<dbReference type="InterPro" id="IPR014777">
    <property type="entry name" value="4pyrrole_Mease_sub1"/>
</dbReference>
<evidence type="ECO:0000256" key="1">
    <source>
        <dbReference type="ARBA" id="ARBA00004953"/>
    </source>
</evidence>